<accession>A0A6N6MSJ5</accession>
<name>A0A6N6MSJ5_9HYPH</name>
<reference evidence="1 2" key="1">
    <citation type="submission" date="2019-09" db="EMBL/GenBank/DDBJ databases">
        <title>YIM 132548 draft genome.</title>
        <authorList>
            <person name="Jiang L."/>
        </authorList>
    </citation>
    <scope>NUCLEOTIDE SEQUENCE [LARGE SCALE GENOMIC DNA]</scope>
    <source>
        <strain evidence="1 2">YIM 132548</strain>
    </source>
</reference>
<proteinExistence type="predicted"/>
<dbReference type="Proteomes" id="UP000441523">
    <property type="component" value="Unassembled WGS sequence"/>
</dbReference>
<dbReference type="RefSeq" id="WP_150964589.1">
    <property type="nucleotide sequence ID" value="NZ_VZZJ01000013.1"/>
</dbReference>
<dbReference type="AlphaFoldDB" id="A0A6N6MSJ5"/>
<protein>
    <submittedName>
        <fullName evidence="1">Uncharacterized protein</fullName>
    </submittedName>
</protein>
<dbReference type="EMBL" id="VZZJ01000013">
    <property type="protein sequence ID" value="KAB1072397.1"/>
    <property type="molecule type" value="Genomic_DNA"/>
</dbReference>
<evidence type="ECO:0000313" key="2">
    <source>
        <dbReference type="Proteomes" id="UP000441523"/>
    </source>
</evidence>
<keyword evidence="2" id="KW-1185">Reference proteome</keyword>
<sequence>MTAQLVPDHIAAMTAACGCLPRRLANEGLRDSLAIGPEATTIDPVGVRDLTPEIAVRFRHCRHGTGLDIRATAKP</sequence>
<gene>
    <name evidence="1" type="ORF">F6X51_15490</name>
</gene>
<organism evidence="1 2">
    <name type="scientific">Methylobacterium planeticum</name>
    <dbReference type="NCBI Taxonomy" id="2615211"/>
    <lineage>
        <taxon>Bacteria</taxon>
        <taxon>Pseudomonadati</taxon>
        <taxon>Pseudomonadota</taxon>
        <taxon>Alphaproteobacteria</taxon>
        <taxon>Hyphomicrobiales</taxon>
        <taxon>Methylobacteriaceae</taxon>
        <taxon>Methylobacterium</taxon>
    </lineage>
</organism>
<comment type="caution">
    <text evidence="1">The sequence shown here is derived from an EMBL/GenBank/DDBJ whole genome shotgun (WGS) entry which is preliminary data.</text>
</comment>
<evidence type="ECO:0000313" key="1">
    <source>
        <dbReference type="EMBL" id="KAB1072397.1"/>
    </source>
</evidence>